<dbReference type="InterPro" id="IPR025751">
    <property type="entry name" value="RsbRD_N_dom"/>
</dbReference>
<protein>
    <recommendedName>
        <fullName evidence="5">PucR family transcriptional regulator</fullName>
    </recommendedName>
</protein>
<name>A0A7K0BUG6_9ACTN</name>
<evidence type="ECO:0000313" key="4">
    <source>
        <dbReference type="Proteomes" id="UP000487268"/>
    </source>
</evidence>
<keyword evidence="4" id="KW-1185">Reference proteome</keyword>
<dbReference type="InterPro" id="IPR025736">
    <property type="entry name" value="PucR_C-HTH_dom"/>
</dbReference>
<feature type="domain" description="RsbT co-antagonist protein RsbRD N-terminal" evidence="2">
    <location>
        <begin position="29"/>
        <end position="172"/>
    </location>
</feature>
<evidence type="ECO:0000313" key="3">
    <source>
        <dbReference type="EMBL" id="MQY04777.1"/>
    </source>
</evidence>
<dbReference type="EMBL" id="WEGH01000002">
    <property type="protein sequence ID" value="MQY04777.1"/>
    <property type="molecule type" value="Genomic_DNA"/>
</dbReference>
<gene>
    <name evidence="3" type="ORF">ACRB68_28390</name>
</gene>
<proteinExistence type="predicted"/>
<dbReference type="PANTHER" id="PTHR33744:SF1">
    <property type="entry name" value="DNA-BINDING TRANSCRIPTIONAL ACTIVATOR ADER"/>
    <property type="match status" value="1"/>
</dbReference>
<dbReference type="PANTHER" id="PTHR33744">
    <property type="entry name" value="CARBOHYDRATE DIACID REGULATOR"/>
    <property type="match status" value="1"/>
</dbReference>
<dbReference type="InterPro" id="IPR042070">
    <property type="entry name" value="PucR_C-HTH_sf"/>
</dbReference>
<evidence type="ECO:0000259" key="1">
    <source>
        <dbReference type="Pfam" id="PF13556"/>
    </source>
</evidence>
<dbReference type="InterPro" id="IPR051448">
    <property type="entry name" value="CdaR-like_regulators"/>
</dbReference>
<reference evidence="3 4" key="1">
    <citation type="submission" date="2019-10" db="EMBL/GenBank/DDBJ databases">
        <title>Actinomadura rubteroloni sp. nov. and Actinomadura macrotermitis sp. nov., isolated from the gut of fungus growing-termite Macrotermes natalensis.</title>
        <authorList>
            <person name="Benndorf R."/>
            <person name="Martin K."/>
            <person name="Kuefner M."/>
            <person name="De Beer W."/>
            <person name="Kaster A.-K."/>
            <person name="Vollmers J."/>
            <person name="Poulsen M."/>
            <person name="Beemelmanns C."/>
        </authorList>
    </citation>
    <scope>NUCLEOTIDE SEQUENCE [LARGE SCALE GENOMIC DNA]</scope>
    <source>
        <strain evidence="3 4">RB68</strain>
    </source>
</reference>
<organism evidence="3 4">
    <name type="scientific">Actinomadura macrotermitis</name>
    <dbReference type="NCBI Taxonomy" id="2585200"/>
    <lineage>
        <taxon>Bacteria</taxon>
        <taxon>Bacillati</taxon>
        <taxon>Actinomycetota</taxon>
        <taxon>Actinomycetes</taxon>
        <taxon>Streptosporangiales</taxon>
        <taxon>Thermomonosporaceae</taxon>
        <taxon>Actinomadura</taxon>
    </lineage>
</organism>
<comment type="caution">
    <text evidence="3">The sequence shown here is derived from an EMBL/GenBank/DDBJ whole genome shotgun (WGS) entry which is preliminary data.</text>
</comment>
<dbReference type="Gene3D" id="1.10.10.2840">
    <property type="entry name" value="PucR C-terminal helix-turn-helix domain"/>
    <property type="match status" value="1"/>
</dbReference>
<feature type="domain" description="PucR C-terminal helix-turn-helix" evidence="1">
    <location>
        <begin position="334"/>
        <end position="392"/>
    </location>
</feature>
<dbReference type="Pfam" id="PF13556">
    <property type="entry name" value="HTH_30"/>
    <property type="match status" value="1"/>
</dbReference>
<dbReference type="RefSeq" id="WP_328594190.1">
    <property type="nucleotide sequence ID" value="NZ_WEGH01000002.1"/>
</dbReference>
<dbReference type="Pfam" id="PF14361">
    <property type="entry name" value="RsbRD_N"/>
    <property type="match status" value="1"/>
</dbReference>
<sequence>MTTTPLDARPFAAIPDWVGTRLRGAIGTVADELLHEMLDDGRTAPGVDAGDLRAAIETGLGHFCDLLEDPGTGWDRVATFYRAIGRRMARDGRDPAETHQALRRSTLAAWRGITAFSDLLEKGEGTQAPSATNLLSLLVEAQFSYLDAVTSVVTAGYQAEARDAVETARLRRARLLALLLADPPADPRVIGALARQARWPLPRTVAAVAVRRRRGSAARLPVPDDLLVDFGRPEPHMLLPDPDGRAALLEPLTEDWVVAMGPAVPLVRACESLRWARDTLTLAQRGAIPDAGVVRSAENLPALVVFRAGELIADAAVTRLAPLRGLAPAQRDRLTRTLLALLENNFNAARASKRLRVHPQTVRYRLRQLEGLFGDDLRDPRRCLEMELILHARHGANGDRMTDDAEVLGQRVP</sequence>
<dbReference type="AlphaFoldDB" id="A0A7K0BUG6"/>
<dbReference type="Proteomes" id="UP000487268">
    <property type="component" value="Unassembled WGS sequence"/>
</dbReference>
<evidence type="ECO:0008006" key="5">
    <source>
        <dbReference type="Google" id="ProtNLM"/>
    </source>
</evidence>
<accession>A0A7K0BUG6</accession>
<evidence type="ECO:0000259" key="2">
    <source>
        <dbReference type="Pfam" id="PF14361"/>
    </source>
</evidence>